<feature type="modified residue" description="4-aspartylphosphate" evidence="2">
    <location>
        <position position="55"/>
    </location>
</feature>
<dbReference type="InterPro" id="IPR001789">
    <property type="entry name" value="Sig_transdc_resp-reg_receiver"/>
</dbReference>
<gene>
    <name evidence="4" type="ORF">SAMN05660420_01891</name>
</gene>
<dbReference type="RefSeq" id="WP_092347309.1">
    <property type="nucleotide sequence ID" value="NZ_FNQN01000005.1"/>
</dbReference>
<organism evidence="4 5">
    <name type="scientific">Desulfuromusa kysingii</name>
    <dbReference type="NCBI Taxonomy" id="37625"/>
    <lineage>
        <taxon>Bacteria</taxon>
        <taxon>Pseudomonadati</taxon>
        <taxon>Thermodesulfobacteriota</taxon>
        <taxon>Desulfuromonadia</taxon>
        <taxon>Desulfuromonadales</taxon>
        <taxon>Geopsychrobacteraceae</taxon>
        <taxon>Desulfuromusa</taxon>
    </lineage>
</organism>
<evidence type="ECO:0000256" key="1">
    <source>
        <dbReference type="ARBA" id="ARBA00022553"/>
    </source>
</evidence>
<dbReference type="PANTHER" id="PTHR44591">
    <property type="entry name" value="STRESS RESPONSE REGULATOR PROTEIN 1"/>
    <property type="match status" value="1"/>
</dbReference>
<protein>
    <submittedName>
        <fullName evidence="4">Response regulator receiver domain-containing protein</fullName>
    </submittedName>
</protein>
<accession>A0A1H4ALT1</accession>
<dbReference type="Gene3D" id="3.40.50.2300">
    <property type="match status" value="1"/>
</dbReference>
<dbReference type="SUPFAM" id="SSF52172">
    <property type="entry name" value="CheY-like"/>
    <property type="match status" value="1"/>
</dbReference>
<evidence type="ECO:0000256" key="2">
    <source>
        <dbReference type="PROSITE-ProRule" id="PRU00169"/>
    </source>
</evidence>
<dbReference type="EMBL" id="FNQN01000005">
    <property type="protein sequence ID" value="SEA36757.1"/>
    <property type="molecule type" value="Genomic_DNA"/>
</dbReference>
<dbReference type="Proteomes" id="UP000199409">
    <property type="component" value="Unassembled WGS sequence"/>
</dbReference>
<dbReference type="Pfam" id="PF00072">
    <property type="entry name" value="Response_reg"/>
    <property type="match status" value="1"/>
</dbReference>
<name>A0A1H4ALT1_9BACT</name>
<dbReference type="AlphaFoldDB" id="A0A1H4ALT1"/>
<dbReference type="InterPro" id="IPR050595">
    <property type="entry name" value="Bact_response_regulator"/>
</dbReference>
<dbReference type="PROSITE" id="PS50110">
    <property type="entry name" value="RESPONSE_REGULATORY"/>
    <property type="match status" value="1"/>
</dbReference>
<sequence>MKARKLLIADGDSVARKEMAKFFEDSHFEVETTASAAYAIAKIVQKQEPLVILGDCFEEKIAPVDVIALMRKCNKNLRIILVSDDSSLDTLKRIREDGIFYHALKPHSQEDNEELRSAVECAVQAY</sequence>
<dbReference type="InterPro" id="IPR011006">
    <property type="entry name" value="CheY-like_superfamily"/>
</dbReference>
<dbReference type="SMART" id="SM00448">
    <property type="entry name" value="REC"/>
    <property type="match status" value="1"/>
</dbReference>
<dbReference type="GO" id="GO:0000160">
    <property type="term" value="P:phosphorelay signal transduction system"/>
    <property type="evidence" value="ECO:0007669"/>
    <property type="project" value="InterPro"/>
</dbReference>
<evidence type="ECO:0000313" key="4">
    <source>
        <dbReference type="EMBL" id="SEA36757.1"/>
    </source>
</evidence>
<reference evidence="4 5" key="1">
    <citation type="submission" date="2016-10" db="EMBL/GenBank/DDBJ databases">
        <authorList>
            <person name="de Groot N.N."/>
        </authorList>
    </citation>
    <scope>NUCLEOTIDE SEQUENCE [LARGE SCALE GENOMIC DNA]</scope>
    <source>
        <strain evidence="4 5">DSM 7343</strain>
    </source>
</reference>
<evidence type="ECO:0000313" key="5">
    <source>
        <dbReference type="Proteomes" id="UP000199409"/>
    </source>
</evidence>
<dbReference type="CDD" id="cd00156">
    <property type="entry name" value="REC"/>
    <property type="match status" value="1"/>
</dbReference>
<dbReference type="STRING" id="37625.SAMN05660420_01891"/>
<keyword evidence="1 2" id="KW-0597">Phosphoprotein</keyword>
<dbReference type="OrthoDB" id="5405544at2"/>
<keyword evidence="5" id="KW-1185">Reference proteome</keyword>
<dbReference type="PANTHER" id="PTHR44591:SF20">
    <property type="entry name" value="PROTEIN PILH"/>
    <property type="match status" value="1"/>
</dbReference>
<feature type="domain" description="Response regulatory" evidence="3">
    <location>
        <begin position="5"/>
        <end position="120"/>
    </location>
</feature>
<evidence type="ECO:0000259" key="3">
    <source>
        <dbReference type="PROSITE" id="PS50110"/>
    </source>
</evidence>
<proteinExistence type="predicted"/>